<proteinExistence type="inferred from homology"/>
<dbReference type="NCBIfam" id="TIGR00004">
    <property type="entry name" value="Rid family detoxifying hydrolase"/>
    <property type="match status" value="1"/>
</dbReference>
<sequence length="165" mass="18193">MMIFRNRTDVATLITLAVLIVVIPMIVASDGKASTRQVMEERQVIRPETYPYFGLPYSPGILTGDTLYIAGHLGRDPVTTNLVSGGIEIETRQSLANIREVLLAAGMDFENVVSVTAYIVDIDEFATFNEVYREYFPENPPARATVQVAALNVGAKVELQMIAVR</sequence>
<dbReference type="Pfam" id="PF01042">
    <property type="entry name" value="Ribonuc_L-PSP"/>
    <property type="match status" value="1"/>
</dbReference>
<dbReference type="CDD" id="cd00448">
    <property type="entry name" value="YjgF_YER057c_UK114_family"/>
    <property type="match status" value="1"/>
</dbReference>
<dbReference type="PANTHER" id="PTHR11803:SF39">
    <property type="entry name" value="2-IMINOBUTANOATE_2-IMINOPROPANOATE DEAMINASE"/>
    <property type="match status" value="1"/>
</dbReference>
<name>A0A381S8B2_9ZZZZ</name>
<dbReference type="GO" id="GO:0005829">
    <property type="term" value="C:cytosol"/>
    <property type="evidence" value="ECO:0007669"/>
    <property type="project" value="TreeGrafter"/>
</dbReference>
<dbReference type="AlphaFoldDB" id="A0A381S8B2"/>
<gene>
    <name evidence="2" type="ORF">METZ01_LOCUS53130</name>
</gene>
<dbReference type="Gene3D" id="3.30.1330.40">
    <property type="entry name" value="RutC-like"/>
    <property type="match status" value="1"/>
</dbReference>
<evidence type="ECO:0000313" key="2">
    <source>
        <dbReference type="EMBL" id="SVA00276.1"/>
    </source>
</evidence>
<dbReference type="InterPro" id="IPR035959">
    <property type="entry name" value="RutC-like_sf"/>
</dbReference>
<comment type="similarity">
    <text evidence="1">Belongs to the RutC family.</text>
</comment>
<dbReference type="SUPFAM" id="SSF55298">
    <property type="entry name" value="YjgF-like"/>
    <property type="match status" value="1"/>
</dbReference>
<organism evidence="2">
    <name type="scientific">marine metagenome</name>
    <dbReference type="NCBI Taxonomy" id="408172"/>
    <lineage>
        <taxon>unclassified sequences</taxon>
        <taxon>metagenomes</taxon>
        <taxon>ecological metagenomes</taxon>
    </lineage>
</organism>
<dbReference type="PANTHER" id="PTHR11803">
    <property type="entry name" value="2-IMINOBUTANOATE/2-IMINOPROPANOATE DEAMINASE RIDA"/>
    <property type="match status" value="1"/>
</dbReference>
<dbReference type="InterPro" id="IPR006175">
    <property type="entry name" value="YjgF/YER057c/UK114"/>
</dbReference>
<reference evidence="2" key="1">
    <citation type="submission" date="2018-05" db="EMBL/GenBank/DDBJ databases">
        <authorList>
            <person name="Lanie J.A."/>
            <person name="Ng W.-L."/>
            <person name="Kazmierczak K.M."/>
            <person name="Andrzejewski T.M."/>
            <person name="Davidsen T.M."/>
            <person name="Wayne K.J."/>
            <person name="Tettelin H."/>
            <person name="Glass J.I."/>
            <person name="Rusch D."/>
            <person name="Podicherti R."/>
            <person name="Tsui H.-C.T."/>
            <person name="Winkler M.E."/>
        </authorList>
    </citation>
    <scope>NUCLEOTIDE SEQUENCE</scope>
</reference>
<dbReference type="FunFam" id="3.30.1330.40:FF:000001">
    <property type="entry name" value="L-PSP family endoribonuclease"/>
    <property type="match status" value="1"/>
</dbReference>
<accession>A0A381S8B2</accession>
<dbReference type="GO" id="GO:0005739">
    <property type="term" value="C:mitochondrion"/>
    <property type="evidence" value="ECO:0007669"/>
    <property type="project" value="TreeGrafter"/>
</dbReference>
<dbReference type="EMBL" id="UINC01002785">
    <property type="protein sequence ID" value="SVA00276.1"/>
    <property type="molecule type" value="Genomic_DNA"/>
</dbReference>
<dbReference type="GO" id="GO:0019239">
    <property type="term" value="F:deaminase activity"/>
    <property type="evidence" value="ECO:0007669"/>
    <property type="project" value="TreeGrafter"/>
</dbReference>
<protein>
    <submittedName>
        <fullName evidence="2">Uncharacterized protein</fullName>
    </submittedName>
</protein>
<dbReference type="InterPro" id="IPR006056">
    <property type="entry name" value="RidA"/>
</dbReference>
<evidence type="ECO:0000256" key="1">
    <source>
        <dbReference type="ARBA" id="ARBA00010552"/>
    </source>
</evidence>